<evidence type="ECO:0000313" key="3">
    <source>
        <dbReference type="EMBL" id="QQZ47096.1"/>
    </source>
</evidence>
<feature type="region of interest" description="Disordered" evidence="1">
    <location>
        <begin position="45"/>
        <end position="72"/>
    </location>
</feature>
<keyword evidence="3" id="KW-0614">Plasmid</keyword>
<sequence>MDRFDRGLNKSRQQKTLLASSAFPGSCRAACLLIPVPRDDYLSAGLKTPGRREDKCPSARAGKRQHAGGAERGRAYAPPLSLRGCSAVCFCLFMPVICLLLMMLLFLLLLLLFFFLPL</sequence>
<dbReference type="AlphaFoldDB" id="A0A7U1E1E5"/>
<evidence type="ECO:0000256" key="1">
    <source>
        <dbReference type="SAM" id="MobiDB-lite"/>
    </source>
</evidence>
<reference evidence="3" key="1">
    <citation type="journal article" date="2021" name="Sci. Rep.">
        <title>Antibiotic resistance plasmid composition and architecture in Escherichia coli isolates from meat.</title>
        <authorList>
            <person name="Darphorn T.S."/>
            <person name="Bel K."/>
            <person name="Koenders-van Sint Anneland B.B."/>
            <person name="Brul S."/>
            <person name="Ter Kuile B.H."/>
        </authorList>
    </citation>
    <scope>NUCLEOTIDE SEQUENCE</scope>
    <source>
        <strain evidence="3">ESBL3171</strain>
    </source>
</reference>
<dbReference type="EMBL" id="MW390526">
    <property type="protein sequence ID" value="QQZ47096.1"/>
    <property type="molecule type" value="Genomic_DNA"/>
</dbReference>
<organism evidence="3">
    <name type="scientific">Escherichia coli</name>
    <dbReference type="NCBI Taxonomy" id="562"/>
    <lineage>
        <taxon>Bacteria</taxon>
        <taxon>Pseudomonadati</taxon>
        <taxon>Pseudomonadota</taxon>
        <taxon>Gammaproteobacteria</taxon>
        <taxon>Enterobacterales</taxon>
        <taxon>Enterobacteriaceae</taxon>
        <taxon>Escherichia</taxon>
    </lineage>
</organism>
<proteinExistence type="predicted"/>
<accession>A0A7U1E1E5</accession>
<keyword evidence="2" id="KW-1133">Transmembrane helix</keyword>
<feature type="transmembrane region" description="Helical" evidence="2">
    <location>
        <begin position="92"/>
        <end position="116"/>
    </location>
</feature>
<geneLocation type="plasmid" evidence="3">
    <name>pESBL3171-IncF</name>
</geneLocation>
<name>A0A7U1E1E5_ECOLX</name>
<keyword evidence="2" id="KW-0472">Membrane</keyword>
<protein>
    <submittedName>
        <fullName evidence="3">Uncharacterized protein</fullName>
    </submittedName>
</protein>
<evidence type="ECO:0000256" key="2">
    <source>
        <dbReference type="SAM" id="Phobius"/>
    </source>
</evidence>
<keyword evidence="2" id="KW-0812">Transmembrane</keyword>